<feature type="transmembrane region" description="Helical" evidence="1">
    <location>
        <begin position="20"/>
        <end position="40"/>
    </location>
</feature>
<organism evidence="2 3">
    <name type="scientific">Galerina marginata (strain CBS 339.88)</name>
    <dbReference type="NCBI Taxonomy" id="685588"/>
    <lineage>
        <taxon>Eukaryota</taxon>
        <taxon>Fungi</taxon>
        <taxon>Dikarya</taxon>
        <taxon>Basidiomycota</taxon>
        <taxon>Agaricomycotina</taxon>
        <taxon>Agaricomycetes</taxon>
        <taxon>Agaricomycetidae</taxon>
        <taxon>Agaricales</taxon>
        <taxon>Agaricineae</taxon>
        <taxon>Strophariaceae</taxon>
        <taxon>Galerina</taxon>
    </lineage>
</organism>
<accession>A0A067TTV4</accession>
<keyword evidence="3" id="KW-1185">Reference proteome</keyword>
<name>A0A067TTV4_GALM3</name>
<protein>
    <submittedName>
        <fullName evidence="2">Uncharacterized protein</fullName>
    </submittedName>
</protein>
<gene>
    <name evidence="2" type="ORF">GALMADRAFT_385591</name>
</gene>
<dbReference type="Proteomes" id="UP000027222">
    <property type="component" value="Unassembled WGS sequence"/>
</dbReference>
<dbReference type="HOGENOM" id="CLU_1875580_0_0_1"/>
<dbReference type="AlphaFoldDB" id="A0A067TTV4"/>
<keyword evidence="1" id="KW-0472">Membrane</keyword>
<proteinExistence type="predicted"/>
<evidence type="ECO:0000313" key="3">
    <source>
        <dbReference type="Proteomes" id="UP000027222"/>
    </source>
</evidence>
<evidence type="ECO:0000313" key="2">
    <source>
        <dbReference type="EMBL" id="KDR85762.1"/>
    </source>
</evidence>
<dbReference type="EMBL" id="KL142367">
    <property type="protein sequence ID" value="KDR85762.1"/>
    <property type="molecule type" value="Genomic_DNA"/>
</dbReference>
<keyword evidence="1" id="KW-1133">Transmembrane helix</keyword>
<evidence type="ECO:0000256" key="1">
    <source>
        <dbReference type="SAM" id="Phobius"/>
    </source>
</evidence>
<reference evidence="3" key="1">
    <citation type="journal article" date="2014" name="Proc. Natl. Acad. Sci. U.S.A.">
        <title>Extensive sampling of basidiomycete genomes demonstrates inadequacy of the white-rot/brown-rot paradigm for wood decay fungi.</title>
        <authorList>
            <person name="Riley R."/>
            <person name="Salamov A.A."/>
            <person name="Brown D.W."/>
            <person name="Nagy L.G."/>
            <person name="Floudas D."/>
            <person name="Held B.W."/>
            <person name="Levasseur A."/>
            <person name="Lombard V."/>
            <person name="Morin E."/>
            <person name="Otillar R."/>
            <person name="Lindquist E.A."/>
            <person name="Sun H."/>
            <person name="LaButti K.M."/>
            <person name="Schmutz J."/>
            <person name="Jabbour D."/>
            <person name="Luo H."/>
            <person name="Baker S.E."/>
            <person name="Pisabarro A.G."/>
            <person name="Walton J.D."/>
            <person name="Blanchette R.A."/>
            <person name="Henrissat B."/>
            <person name="Martin F."/>
            <person name="Cullen D."/>
            <person name="Hibbett D.S."/>
            <person name="Grigoriev I.V."/>
        </authorList>
    </citation>
    <scope>NUCLEOTIDE SEQUENCE [LARGE SCALE GENOMIC DNA]</scope>
    <source>
        <strain evidence="3">CBS 339.88</strain>
    </source>
</reference>
<keyword evidence="1" id="KW-0812">Transmembrane</keyword>
<sequence length="136" mass="15576">MMQENRNAHFSKYLPVCMDGVTSDMLAWIVTLFPLGRLRWPNFLRCRMTRAATFLSHLVPQHLLTLAFQAACSVEVLISNSLGCRHSYLSDRLRCRIQDTHSDSANLGYVRTMKDTPRPGDSILGSDSLETSFYFW</sequence>